<evidence type="ECO:0000313" key="8">
    <source>
        <dbReference type="EMBL" id="KAF7208532.1"/>
    </source>
</evidence>
<feature type="compositionally biased region" description="Basic and acidic residues" evidence="5">
    <location>
        <begin position="580"/>
        <end position="603"/>
    </location>
</feature>
<keyword evidence="1 4" id="KW-0479">Metal-binding</keyword>
<dbReference type="FunFam" id="2.10.110.10:FF:000002">
    <property type="entry name" value="LIM domain and actin-binding 1"/>
    <property type="match status" value="1"/>
</dbReference>
<dbReference type="Gene3D" id="2.10.110.10">
    <property type="entry name" value="Cysteine Rich Protein"/>
    <property type="match status" value="1"/>
</dbReference>
<evidence type="ECO:0000256" key="1">
    <source>
        <dbReference type="ARBA" id="ARBA00022723"/>
    </source>
</evidence>
<organism evidence="9 10">
    <name type="scientific">Nothobranchius furzeri</name>
    <name type="common">Turquoise killifish</name>
    <dbReference type="NCBI Taxonomy" id="105023"/>
    <lineage>
        <taxon>Eukaryota</taxon>
        <taxon>Metazoa</taxon>
        <taxon>Chordata</taxon>
        <taxon>Craniata</taxon>
        <taxon>Vertebrata</taxon>
        <taxon>Euteleostomi</taxon>
        <taxon>Actinopterygii</taxon>
        <taxon>Neopterygii</taxon>
        <taxon>Teleostei</taxon>
        <taxon>Neoteleostei</taxon>
        <taxon>Acanthomorphata</taxon>
        <taxon>Ovalentaria</taxon>
        <taxon>Atherinomorphae</taxon>
        <taxon>Cyprinodontiformes</taxon>
        <taxon>Nothobranchiidae</taxon>
        <taxon>Nothobranchius</taxon>
    </lineage>
</organism>
<accession>A0A8C6PUL7</accession>
<dbReference type="CDD" id="cd09358">
    <property type="entry name" value="LIM_Mical_like"/>
    <property type="match status" value="1"/>
</dbReference>
<dbReference type="Ensembl" id="ENSNFUT00015051268.1">
    <property type="protein sequence ID" value="ENSNFUP00015049144.1"/>
    <property type="gene ID" value="ENSNFUG00015023151.1"/>
</dbReference>
<feature type="compositionally biased region" description="Basic and acidic residues" evidence="5">
    <location>
        <begin position="379"/>
        <end position="398"/>
    </location>
</feature>
<dbReference type="RefSeq" id="XP_015815165.3">
    <property type="nucleotide sequence ID" value="XM_015959679.3"/>
</dbReference>
<proteinExistence type="predicted"/>
<keyword evidence="2 4" id="KW-0862">Zinc</keyword>
<sequence>MESGSFNRRSWMTQSLRVTAKEVSLVSGRGKTNAIAERFSKYQKAAEEGSSEKKKGSFESTSSSLRSGNLTALKKRWEQAGSQDKTPAAPPPRGSSIRRSRSTLTRSAPVPEEVPQVKSSTPPSEPRDQKAADRVQQTPAAPEGEDHRVMEREEPMHRRKLEKVEEQVPTSPCATHEKPRVPLTNLKMKFEQGEDSMVKGGRLTIRSTSSEDMEENRSQLDKSLESSSLRAKMAKYQSAANQRDTPHSGQIPDVSAPKTSAHEKTTTIPECNGEGAEQPRPVRRFVLPVREKCVSCGTTVYPLERLEVNKQVYHKNCFCCSYCSTKLSLWNYASLHDKMYCKPHYNQLFKAKGNYDEGFGHRPHKELWEPRADEEESQEAVKPKELPETMKSPVERPPETQPASNGDTSPSVKVTDLTALLENRGQKHADSVEKHPADLPAETHRLRIAWPPLAEEGHTGTPLSPVTEGLPASRSWRSKWPPGDEVHLSYQSSERAELKSLRRSKSLKERCRPFMLAANPTPKTTPIDPIERHRPLRSLQEWKKSFEEKQSSGETSSATNGEVQREKETPLAPEVATNRSETKRPPEQQEDRHERAAVKEVKSTYRGLSPDRSSSSPPPPQPKENHTSQEVDEGNDAEDQSAEDMIKKNRYYDDDDEDGLMV</sequence>
<gene>
    <name evidence="9" type="primary">LOC107385643</name>
    <name evidence="7" type="ORF">G4P62_010401</name>
</gene>
<feature type="compositionally biased region" description="Acidic residues" evidence="5">
    <location>
        <begin position="630"/>
        <end position="642"/>
    </location>
</feature>
<reference evidence="7" key="2">
    <citation type="submission" date="2020-03" db="EMBL/GenBank/DDBJ databases">
        <title>Intra-Species Differences in Population Size shape Life History and Genome Evolution.</title>
        <authorList>
            <person name="Willemsen D."/>
            <person name="Cui R."/>
            <person name="Valenzano D.R."/>
        </authorList>
    </citation>
    <scope>NUCLEOTIDE SEQUENCE</scope>
    <source>
        <strain evidence="7">GRZ</strain>
        <tissue evidence="7">Whole</tissue>
    </source>
</reference>
<evidence type="ECO:0000313" key="9">
    <source>
        <dbReference type="Ensembl" id="ENSNFUP00015049144.1"/>
    </source>
</evidence>
<feature type="region of interest" description="Disordered" evidence="5">
    <location>
        <begin position="42"/>
        <end position="277"/>
    </location>
</feature>
<evidence type="ECO:0000313" key="10">
    <source>
        <dbReference type="Proteomes" id="UP000694548"/>
    </source>
</evidence>
<dbReference type="GO" id="GO:0046872">
    <property type="term" value="F:metal ion binding"/>
    <property type="evidence" value="ECO:0007669"/>
    <property type="project" value="UniProtKB-KW"/>
</dbReference>
<dbReference type="AlphaFoldDB" id="A0A8C6PUL7"/>
<evidence type="ECO:0000313" key="7">
    <source>
        <dbReference type="EMBL" id="KAF7208531.1"/>
    </source>
</evidence>
<evidence type="ECO:0000256" key="3">
    <source>
        <dbReference type="ARBA" id="ARBA00023038"/>
    </source>
</evidence>
<feature type="compositionally biased region" description="Basic and acidic residues" evidence="5">
    <location>
        <begin position="42"/>
        <end position="57"/>
    </location>
</feature>
<evidence type="ECO:0000259" key="6">
    <source>
        <dbReference type="PROSITE" id="PS50023"/>
    </source>
</evidence>
<reference evidence="9" key="3">
    <citation type="submission" date="2025-05" db="UniProtKB">
        <authorList>
            <consortium name="Ensembl"/>
        </authorList>
    </citation>
    <scope>IDENTIFICATION</scope>
</reference>
<feature type="compositionally biased region" description="Basic and acidic residues" evidence="5">
    <location>
        <begin position="144"/>
        <end position="166"/>
    </location>
</feature>
<feature type="region of interest" description="Disordered" evidence="5">
    <location>
        <begin position="367"/>
        <end position="412"/>
    </location>
</feature>
<dbReference type="RefSeq" id="XP_015815166.3">
    <property type="nucleotide sequence ID" value="XM_015959680.3"/>
</dbReference>
<dbReference type="OMA" id="YQFAVAK"/>
<evidence type="ECO:0000256" key="4">
    <source>
        <dbReference type="PROSITE-ProRule" id="PRU00125"/>
    </source>
</evidence>
<dbReference type="InterPro" id="IPR001781">
    <property type="entry name" value="Znf_LIM"/>
</dbReference>
<feature type="compositionally biased region" description="Basic and acidic residues" evidence="5">
    <location>
        <begin position="215"/>
        <end position="224"/>
    </location>
</feature>
<dbReference type="Proteomes" id="UP000822369">
    <property type="component" value="Chromosome 14"/>
</dbReference>
<feature type="compositionally biased region" description="Basic and acidic residues" evidence="5">
    <location>
        <begin position="494"/>
        <end position="512"/>
    </location>
</feature>
<dbReference type="SMART" id="SM00132">
    <property type="entry name" value="LIM"/>
    <property type="match status" value="1"/>
</dbReference>
<dbReference type="PANTHER" id="PTHR24206">
    <property type="entry name" value="OS06G0237300 PROTEIN"/>
    <property type="match status" value="1"/>
</dbReference>
<reference evidence="9" key="1">
    <citation type="submission" date="2014-08" db="EMBL/GenBank/DDBJ databases">
        <authorList>
            <person name="Senf B."/>
            <person name="Petzold A."/>
            <person name="Downie B.R."/>
            <person name="Koch P."/>
            <person name="Platzer M."/>
        </authorList>
    </citation>
    <scope>NUCLEOTIDE SEQUENCE [LARGE SCALE GENOMIC DNA]</scope>
    <source>
        <strain evidence="9">GRZ</strain>
    </source>
</reference>
<feature type="region of interest" description="Disordered" evidence="5">
    <location>
        <begin position="455"/>
        <end position="662"/>
    </location>
</feature>
<feature type="domain" description="LIM zinc-binding" evidence="6">
    <location>
        <begin position="291"/>
        <end position="351"/>
    </location>
</feature>
<feature type="compositionally biased region" description="Polar residues" evidence="5">
    <location>
        <begin position="552"/>
        <end position="562"/>
    </location>
</feature>
<dbReference type="EMBL" id="JAAVVJ010000014">
    <property type="protein sequence ID" value="KAF7208531.1"/>
    <property type="molecule type" value="Genomic_DNA"/>
</dbReference>
<dbReference type="GeneID" id="107385643"/>
<feature type="compositionally biased region" description="Basic and acidic residues" evidence="5">
    <location>
        <begin position="540"/>
        <end position="551"/>
    </location>
</feature>
<keyword evidence="3 4" id="KW-0440">LIM domain</keyword>
<feature type="compositionally biased region" description="Acidic residues" evidence="5">
    <location>
        <begin position="653"/>
        <end position="662"/>
    </location>
</feature>
<dbReference type="PROSITE" id="PS00478">
    <property type="entry name" value="LIM_DOMAIN_1"/>
    <property type="match status" value="1"/>
</dbReference>
<dbReference type="Pfam" id="PF00412">
    <property type="entry name" value="LIM"/>
    <property type="match status" value="1"/>
</dbReference>
<feature type="compositionally biased region" description="Polar residues" evidence="5">
    <location>
        <begin position="401"/>
        <end position="412"/>
    </location>
</feature>
<dbReference type="GeneTree" id="ENSGT00940000167488"/>
<evidence type="ECO:0000256" key="5">
    <source>
        <dbReference type="SAM" id="MobiDB-lite"/>
    </source>
</evidence>
<keyword evidence="10" id="KW-1185">Reference proteome</keyword>
<dbReference type="Proteomes" id="UP000694548">
    <property type="component" value="Chromosome sgr10"/>
</dbReference>
<dbReference type="PROSITE" id="PS50023">
    <property type="entry name" value="LIM_DOMAIN_2"/>
    <property type="match status" value="1"/>
</dbReference>
<name>A0A8C6PUL7_NOTFU</name>
<protein>
    <submittedName>
        <fullName evidence="9">LIM domain and actin-binding protein 1-like</fullName>
    </submittedName>
    <submittedName>
        <fullName evidence="8">Transcript variant X1</fullName>
    </submittedName>
    <submittedName>
        <fullName evidence="7">Transcript variant X2</fullName>
    </submittedName>
</protein>
<evidence type="ECO:0000256" key="2">
    <source>
        <dbReference type="ARBA" id="ARBA00022833"/>
    </source>
</evidence>
<dbReference type="EMBL" id="JAAVVJ010000014">
    <property type="protein sequence ID" value="KAF7208532.1"/>
    <property type="molecule type" value="Genomic_DNA"/>
</dbReference>
<dbReference type="SUPFAM" id="SSF57716">
    <property type="entry name" value="Glucocorticoid receptor-like (DNA-binding domain)"/>
    <property type="match status" value="2"/>
</dbReference>
<dbReference type="OrthoDB" id="6129702at2759"/>
<dbReference type="KEGG" id="nfu:107385643"/>